<dbReference type="SUPFAM" id="SSF56349">
    <property type="entry name" value="DNA breaking-rejoining enzymes"/>
    <property type="match status" value="1"/>
</dbReference>
<keyword evidence="3" id="KW-1185">Reference proteome</keyword>
<dbReference type="InterPro" id="IPR013762">
    <property type="entry name" value="Integrase-like_cat_sf"/>
</dbReference>
<organism evidence="2 3">
    <name type="scientific">Fibrella forsythiae</name>
    <dbReference type="NCBI Taxonomy" id="2817061"/>
    <lineage>
        <taxon>Bacteria</taxon>
        <taxon>Pseudomonadati</taxon>
        <taxon>Bacteroidota</taxon>
        <taxon>Cytophagia</taxon>
        <taxon>Cytophagales</taxon>
        <taxon>Spirosomataceae</taxon>
        <taxon>Fibrella</taxon>
    </lineage>
</organism>
<dbReference type="InterPro" id="IPR011010">
    <property type="entry name" value="DNA_brk_join_enz"/>
</dbReference>
<name>A0ABS3JL15_9BACT</name>
<accession>A0ABS3JL15</accession>
<evidence type="ECO:0000313" key="2">
    <source>
        <dbReference type="EMBL" id="MBO0950704.1"/>
    </source>
</evidence>
<gene>
    <name evidence="2" type="ORF">J2I46_19080</name>
</gene>
<protein>
    <recommendedName>
        <fullName evidence="4">Site-specific integrase</fullName>
    </recommendedName>
</protein>
<sequence length="409" mass="47660">MAAKHGLKPGIKGEFPFKPARLVDAKIPYVVCYAWDVNEKKLTRIRYSLKGDTDEARLADGQHLVKELNKRLKDGWHIDDDRPEPVKPSVVTPDVLTKKISVYQAYQFYKQVMGRDLRSTTMDLYNDYALVLFKFLLRKEGRDPDADPMPIPNTQLLRFTPPMASELFDTLTQGGRYRNNLLGWAKSFYKFFDMEHRGLVQKNPFAHLTTVPVDESDDHRPYTADQANQIRETILAKDDRQLWLFIEFAYFLFVRPGNELRLMRVGDILDKRVRIVSHHGKNRKTGFVDIPVQLEQTIQAHQLRKYPANHYLFTIEGHPGPEPCGKNYFYKRHAQVLKTLGLYGLDYDLYSWKPTGAIALYRHTKDVLRVQRHCRHSSPDQTYTYLRKHGEVFAGQDLTDFPAVWTDDK</sequence>
<evidence type="ECO:0000313" key="3">
    <source>
        <dbReference type="Proteomes" id="UP000664628"/>
    </source>
</evidence>
<reference evidence="2 3" key="1">
    <citation type="submission" date="2021-03" db="EMBL/GenBank/DDBJ databases">
        <title>Fibrella sp. HMF5405 genome sequencing and assembly.</title>
        <authorList>
            <person name="Kang H."/>
            <person name="Kim H."/>
            <person name="Bae S."/>
            <person name="Joh K."/>
        </authorList>
    </citation>
    <scope>NUCLEOTIDE SEQUENCE [LARGE SCALE GENOMIC DNA]</scope>
    <source>
        <strain evidence="2 3">HMF5405</strain>
    </source>
</reference>
<dbReference type="Gene3D" id="1.10.443.10">
    <property type="entry name" value="Intergrase catalytic core"/>
    <property type="match status" value="1"/>
</dbReference>
<evidence type="ECO:0000256" key="1">
    <source>
        <dbReference type="ARBA" id="ARBA00023172"/>
    </source>
</evidence>
<proteinExistence type="predicted"/>
<comment type="caution">
    <text evidence="2">The sequence shown here is derived from an EMBL/GenBank/DDBJ whole genome shotgun (WGS) entry which is preliminary data.</text>
</comment>
<dbReference type="Proteomes" id="UP000664628">
    <property type="component" value="Unassembled WGS sequence"/>
</dbReference>
<keyword evidence="1" id="KW-0233">DNA recombination</keyword>
<dbReference type="RefSeq" id="WP_207330658.1">
    <property type="nucleotide sequence ID" value="NZ_JAFMYW010000006.1"/>
</dbReference>
<dbReference type="EMBL" id="JAFMYW010000006">
    <property type="protein sequence ID" value="MBO0950704.1"/>
    <property type="molecule type" value="Genomic_DNA"/>
</dbReference>
<evidence type="ECO:0008006" key="4">
    <source>
        <dbReference type="Google" id="ProtNLM"/>
    </source>
</evidence>